<evidence type="ECO:0000256" key="1">
    <source>
        <dbReference type="ARBA" id="ARBA00004141"/>
    </source>
</evidence>
<keyword evidence="6" id="KW-0732">Signal</keyword>
<feature type="transmembrane region" description="Helical" evidence="5">
    <location>
        <begin position="50"/>
        <end position="72"/>
    </location>
</feature>
<accession>A0ABP4GL80</accession>
<dbReference type="PROSITE" id="PS51257">
    <property type="entry name" value="PROKAR_LIPOPROTEIN"/>
    <property type="match status" value="1"/>
</dbReference>
<keyword evidence="9" id="KW-1185">Reference proteome</keyword>
<evidence type="ECO:0000256" key="5">
    <source>
        <dbReference type="SAM" id="Phobius"/>
    </source>
</evidence>
<evidence type="ECO:0000256" key="3">
    <source>
        <dbReference type="ARBA" id="ARBA00022989"/>
    </source>
</evidence>
<evidence type="ECO:0000259" key="7">
    <source>
        <dbReference type="Pfam" id="PF01794"/>
    </source>
</evidence>
<comment type="subcellular location">
    <subcellularLocation>
        <location evidence="1">Membrane</location>
        <topology evidence="1">Multi-pass membrane protein</topology>
    </subcellularLocation>
</comment>
<feature type="transmembrane region" description="Helical" evidence="5">
    <location>
        <begin position="134"/>
        <end position="153"/>
    </location>
</feature>
<feature type="chain" id="PRO_5045431227" description="Ferric oxidoreductase domain-containing protein" evidence="6">
    <location>
        <begin position="27"/>
        <end position="232"/>
    </location>
</feature>
<keyword evidence="2 5" id="KW-0812">Transmembrane</keyword>
<sequence length="232" mass="25387">MRCAVLLVLVLLLLLACALLGPQAAAAPIPGSPLDAYDRRVPYDPGVHRIARLAALLAYALMVATVLLGVVLRLRYFQRVVNRATVHGAHTTLALSALIFGAVHGSSFLYQPIWRIGARELVVPFVGGEQRIPVGFGILGLELAVVVACALWLQRRLGYHRWLRVHQCAYAAFALIWLHIFTVHPEPRHLNAVAIGVAGGAGLCLLAFLIRVLPSPTRLRRRAFTHLSETVR</sequence>
<feature type="transmembrane region" description="Helical" evidence="5">
    <location>
        <begin position="190"/>
        <end position="213"/>
    </location>
</feature>
<evidence type="ECO:0000256" key="4">
    <source>
        <dbReference type="ARBA" id="ARBA00023136"/>
    </source>
</evidence>
<gene>
    <name evidence="8" type="ORF">GCM10009665_18520</name>
</gene>
<keyword evidence="4 5" id="KW-0472">Membrane</keyword>
<organism evidence="8 9">
    <name type="scientific">Kitasatospora nipponensis</name>
    <dbReference type="NCBI Taxonomy" id="258049"/>
    <lineage>
        <taxon>Bacteria</taxon>
        <taxon>Bacillati</taxon>
        <taxon>Actinomycetota</taxon>
        <taxon>Actinomycetes</taxon>
        <taxon>Kitasatosporales</taxon>
        <taxon>Streptomycetaceae</taxon>
        <taxon>Kitasatospora</taxon>
    </lineage>
</organism>
<evidence type="ECO:0000256" key="2">
    <source>
        <dbReference type="ARBA" id="ARBA00022692"/>
    </source>
</evidence>
<dbReference type="Pfam" id="PF01794">
    <property type="entry name" value="Ferric_reduct"/>
    <property type="match status" value="1"/>
</dbReference>
<comment type="caution">
    <text evidence="8">The sequence shown here is derived from an EMBL/GenBank/DDBJ whole genome shotgun (WGS) entry which is preliminary data.</text>
</comment>
<feature type="transmembrane region" description="Helical" evidence="5">
    <location>
        <begin position="93"/>
        <end position="114"/>
    </location>
</feature>
<evidence type="ECO:0000313" key="9">
    <source>
        <dbReference type="Proteomes" id="UP001500037"/>
    </source>
</evidence>
<dbReference type="InterPro" id="IPR013130">
    <property type="entry name" value="Fe3_Rdtase_TM_dom"/>
</dbReference>
<keyword evidence="3 5" id="KW-1133">Transmembrane helix</keyword>
<feature type="transmembrane region" description="Helical" evidence="5">
    <location>
        <begin position="165"/>
        <end position="184"/>
    </location>
</feature>
<dbReference type="Proteomes" id="UP001500037">
    <property type="component" value="Unassembled WGS sequence"/>
</dbReference>
<reference evidence="9" key="1">
    <citation type="journal article" date="2019" name="Int. J. Syst. Evol. Microbiol.">
        <title>The Global Catalogue of Microorganisms (GCM) 10K type strain sequencing project: providing services to taxonomists for standard genome sequencing and annotation.</title>
        <authorList>
            <consortium name="The Broad Institute Genomics Platform"/>
            <consortium name="The Broad Institute Genome Sequencing Center for Infectious Disease"/>
            <person name="Wu L."/>
            <person name="Ma J."/>
        </authorList>
    </citation>
    <scope>NUCLEOTIDE SEQUENCE [LARGE SCALE GENOMIC DNA]</scope>
    <source>
        <strain evidence="9">JCM 13004</strain>
    </source>
</reference>
<feature type="signal peptide" evidence="6">
    <location>
        <begin position="1"/>
        <end position="26"/>
    </location>
</feature>
<evidence type="ECO:0000256" key="6">
    <source>
        <dbReference type="SAM" id="SignalP"/>
    </source>
</evidence>
<name>A0ABP4GL80_9ACTN</name>
<protein>
    <recommendedName>
        <fullName evidence="7">Ferric oxidoreductase domain-containing protein</fullName>
    </recommendedName>
</protein>
<proteinExistence type="predicted"/>
<dbReference type="EMBL" id="BAAALF010000022">
    <property type="protein sequence ID" value="GAA1228394.1"/>
    <property type="molecule type" value="Genomic_DNA"/>
</dbReference>
<feature type="domain" description="Ferric oxidoreductase" evidence="7">
    <location>
        <begin position="55"/>
        <end position="176"/>
    </location>
</feature>
<evidence type="ECO:0000313" key="8">
    <source>
        <dbReference type="EMBL" id="GAA1228394.1"/>
    </source>
</evidence>